<comment type="pathway">
    <text evidence="3">Amino-acid biosynthesis; L-arginine biosynthesis; L-arginine from L-ornithine and carbamoyl phosphate: step 3/3.</text>
</comment>
<evidence type="ECO:0000256" key="9">
    <source>
        <dbReference type="ARBA" id="ARBA00023239"/>
    </source>
</evidence>
<evidence type="ECO:0000256" key="7">
    <source>
        <dbReference type="ARBA" id="ARBA00022571"/>
    </source>
</evidence>
<comment type="subcellular location">
    <subcellularLocation>
        <location evidence="2">Cytoplasm</location>
    </subcellularLocation>
</comment>
<dbReference type="InterPro" id="IPR008948">
    <property type="entry name" value="L-Aspartase-like"/>
</dbReference>
<dbReference type="FunFam" id="1.20.200.10:FF:000006">
    <property type="entry name" value="Argininosuccinate lyase"/>
    <property type="match status" value="1"/>
</dbReference>
<dbReference type="Pfam" id="PF14698">
    <property type="entry name" value="ASL_C2"/>
    <property type="match status" value="1"/>
</dbReference>
<feature type="domain" description="Fumarate lyase N-terminal" evidence="11">
    <location>
        <begin position="1"/>
        <end position="127"/>
    </location>
</feature>
<organism evidence="13 14">
    <name type="scientific">Salmonella enterica I</name>
    <dbReference type="NCBI Taxonomy" id="59201"/>
    <lineage>
        <taxon>Bacteria</taxon>
        <taxon>Pseudomonadati</taxon>
        <taxon>Pseudomonadota</taxon>
        <taxon>Gammaproteobacteria</taxon>
        <taxon>Enterobacterales</taxon>
        <taxon>Enterobacteriaceae</taxon>
        <taxon>Salmonella</taxon>
    </lineage>
</organism>
<keyword evidence="8" id="KW-0028">Amino-acid biosynthesis</keyword>
<name>A0A447PXJ9_SALET</name>
<dbReference type="CDD" id="cd01359">
    <property type="entry name" value="Argininosuccinate_lyase"/>
    <property type="match status" value="1"/>
</dbReference>
<dbReference type="InterPro" id="IPR022761">
    <property type="entry name" value="Fumarate_lyase_N"/>
</dbReference>
<dbReference type="PROSITE" id="PS00163">
    <property type="entry name" value="FUMARATE_LYASES"/>
    <property type="match status" value="1"/>
</dbReference>
<dbReference type="FunFam" id="1.10.40.30:FF:000001">
    <property type="entry name" value="Argininosuccinate lyase"/>
    <property type="match status" value="1"/>
</dbReference>
<dbReference type="GO" id="GO:0042450">
    <property type="term" value="P:L-arginine biosynthetic process via ornithine"/>
    <property type="evidence" value="ECO:0007669"/>
    <property type="project" value="UniProtKB-UniRule"/>
</dbReference>
<dbReference type="InterPro" id="IPR009049">
    <property type="entry name" value="Argininosuccinate_lyase"/>
</dbReference>
<dbReference type="GO" id="GO:0005829">
    <property type="term" value="C:cytosol"/>
    <property type="evidence" value="ECO:0007669"/>
    <property type="project" value="TreeGrafter"/>
</dbReference>
<sequence>MLARDESRLQDTLKRLDVSPLGCGALAGTAYEIDREQLAGWLGFTSATRNSLDSVSDRDHVLELLSDAAIGMVHLSRFAEDLIFFNSGEAGFVELSDRVTSGSSLMPQKKNPDALELIRGKCGRVQGALTGMMMTLKGLPLAYNKDMQEDKEGLFDALDTWLDCLHMAALVLDGIQVKRPRCQDAAQQGYANATELADYLVAKGVPFREAHHIVGEAVVEAIRQGKPLEALPLADLQKFSRVIGDDVYPILSLQSCLDKRAAKGGVSPQQVAQAINDAKARLAL</sequence>
<protein>
    <recommendedName>
        <fullName evidence="5 10">Argininosuccinate lyase</fullName>
        <ecNumber evidence="5 10">4.3.2.1</ecNumber>
    </recommendedName>
</protein>
<dbReference type="SUPFAM" id="SSF48557">
    <property type="entry name" value="L-aspartase-like"/>
    <property type="match status" value="1"/>
</dbReference>
<dbReference type="PANTHER" id="PTHR43814">
    <property type="entry name" value="ARGININOSUCCINATE LYASE"/>
    <property type="match status" value="1"/>
</dbReference>
<evidence type="ECO:0000259" key="12">
    <source>
        <dbReference type="Pfam" id="PF14698"/>
    </source>
</evidence>
<evidence type="ECO:0000256" key="6">
    <source>
        <dbReference type="ARBA" id="ARBA00022490"/>
    </source>
</evidence>
<evidence type="ECO:0000256" key="10">
    <source>
        <dbReference type="NCBIfam" id="TIGR00838"/>
    </source>
</evidence>
<keyword evidence="9 13" id="KW-0456">Lyase</keyword>
<evidence type="ECO:0000256" key="8">
    <source>
        <dbReference type="ARBA" id="ARBA00022605"/>
    </source>
</evidence>
<dbReference type="InterPro" id="IPR000362">
    <property type="entry name" value="Fumarate_lyase_fam"/>
</dbReference>
<evidence type="ECO:0000256" key="2">
    <source>
        <dbReference type="ARBA" id="ARBA00004496"/>
    </source>
</evidence>
<dbReference type="PANTHER" id="PTHR43814:SF1">
    <property type="entry name" value="ARGININOSUCCINATE LYASE"/>
    <property type="match status" value="1"/>
</dbReference>
<evidence type="ECO:0000313" key="14">
    <source>
        <dbReference type="Proteomes" id="UP000273655"/>
    </source>
</evidence>
<feature type="domain" description="Argininosuccinate lyase C-terminal" evidence="12">
    <location>
        <begin position="190"/>
        <end position="257"/>
    </location>
</feature>
<keyword evidence="6" id="KW-0963">Cytoplasm</keyword>
<comment type="similarity">
    <text evidence="4">In the N-terminal section; belongs to the lyase 1 family. Argininosuccinate lyase subfamily.</text>
</comment>
<evidence type="ECO:0000256" key="4">
    <source>
        <dbReference type="ARBA" id="ARBA00005552"/>
    </source>
</evidence>
<dbReference type="InterPro" id="IPR020557">
    <property type="entry name" value="Fumarate_lyase_CS"/>
</dbReference>
<proteinExistence type="inferred from homology"/>
<evidence type="ECO:0000256" key="3">
    <source>
        <dbReference type="ARBA" id="ARBA00004941"/>
    </source>
</evidence>
<dbReference type="EMBL" id="LR134148">
    <property type="protein sequence ID" value="VEA43797.1"/>
    <property type="molecule type" value="Genomic_DNA"/>
</dbReference>
<accession>A0A447PXJ9</accession>
<dbReference type="Gene3D" id="1.10.40.30">
    <property type="entry name" value="Fumarase/aspartase (C-terminal domain)"/>
    <property type="match status" value="1"/>
</dbReference>
<evidence type="ECO:0000256" key="1">
    <source>
        <dbReference type="ARBA" id="ARBA00000985"/>
    </source>
</evidence>
<dbReference type="NCBIfam" id="TIGR00838">
    <property type="entry name" value="argH"/>
    <property type="match status" value="1"/>
</dbReference>
<dbReference type="EC" id="4.3.2.1" evidence="5 10"/>
<dbReference type="PRINTS" id="PR00145">
    <property type="entry name" value="ARGSUCLYASE"/>
</dbReference>
<dbReference type="PRINTS" id="PR00149">
    <property type="entry name" value="FUMRATELYASE"/>
</dbReference>
<evidence type="ECO:0000313" key="13">
    <source>
        <dbReference type="EMBL" id="VEA43797.1"/>
    </source>
</evidence>
<dbReference type="Gene3D" id="1.20.200.10">
    <property type="entry name" value="Fumarase/aspartase (Central domain)"/>
    <property type="match status" value="1"/>
</dbReference>
<dbReference type="Pfam" id="PF00206">
    <property type="entry name" value="Lyase_1"/>
    <property type="match status" value="1"/>
</dbReference>
<evidence type="ECO:0000259" key="11">
    <source>
        <dbReference type="Pfam" id="PF00206"/>
    </source>
</evidence>
<keyword evidence="7" id="KW-0055">Arginine biosynthesis</keyword>
<dbReference type="UniPathway" id="UPA00068">
    <property type="reaction ID" value="UER00114"/>
</dbReference>
<dbReference type="InterPro" id="IPR029419">
    <property type="entry name" value="Arg_succ_lyase_C"/>
</dbReference>
<dbReference type="GO" id="GO:0004056">
    <property type="term" value="F:argininosuccinate lyase activity"/>
    <property type="evidence" value="ECO:0007669"/>
    <property type="project" value="UniProtKB-UniRule"/>
</dbReference>
<reference evidence="13 14" key="1">
    <citation type="submission" date="2018-12" db="EMBL/GenBank/DDBJ databases">
        <authorList>
            <consortium name="Pathogen Informatics"/>
        </authorList>
    </citation>
    <scope>NUCLEOTIDE SEQUENCE [LARGE SCALE GENOMIC DNA]</scope>
    <source>
        <strain evidence="13 14">NCTC8271</strain>
    </source>
</reference>
<comment type="catalytic activity">
    <reaction evidence="1">
        <text>2-(N(omega)-L-arginino)succinate = fumarate + L-arginine</text>
        <dbReference type="Rhea" id="RHEA:24020"/>
        <dbReference type="ChEBI" id="CHEBI:29806"/>
        <dbReference type="ChEBI" id="CHEBI:32682"/>
        <dbReference type="ChEBI" id="CHEBI:57472"/>
        <dbReference type="EC" id="4.3.2.1"/>
    </reaction>
</comment>
<dbReference type="AlphaFoldDB" id="A0A447PXJ9"/>
<gene>
    <name evidence="13" type="primary">argH_1</name>
    <name evidence="13" type="ORF">NCTC8271_05547</name>
</gene>
<evidence type="ECO:0000256" key="5">
    <source>
        <dbReference type="ARBA" id="ARBA00012338"/>
    </source>
</evidence>
<dbReference type="Proteomes" id="UP000273655">
    <property type="component" value="Chromosome 1"/>
</dbReference>